<keyword evidence="4" id="KW-1185">Reference proteome</keyword>
<feature type="signal peptide" evidence="1">
    <location>
        <begin position="1"/>
        <end position="18"/>
    </location>
</feature>
<dbReference type="Proteomes" id="UP000070720">
    <property type="component" value="Chromosome 1"/>
</dbReference>
<reference evidence="2 4" key="3">
    <citation type="journal article" date="2015" name="BMC Genomics">
        <title>The completed genome sequence of the pathogenic ascomycete fungus Fusarium graminearum.</title>
        <authorList>
            <person name="King R."/>
            <person name="Urban M."/>
            <person name="Hammond-Kosack M.C."/>
            <person name="Hassani-Pak K."/>
            <person name="Hammond-Kosack K.E."/>
        </authorList>
    </citation>
    <scope>NUCLEOTIDE SEQUENCE [LARGE SCALE GENOMIC DNA]</scope>
    <source>
        <strain evidence="4">ATCC MYA-4620 / CBS 123657 / FGSC 9075 / NRRL 31084 / PH-1</strain>
        <strain evidence="2">PH-1</strain>
    </source>
</reference>
<accession>A0A098D509</accession>
<dbReference type="EnsemblFungi" id="CEF74034">
    <property type="protein sequence ID" value="CEF74034"/>
    <property type="gene ID" value="FGRRES_12020"/>
</dbReference>
<reference evidence="3 4" key="1">
    <citation type="journal article" date="2007" name="Science">
        <title>The Fusarium graminearum genome reveals a link between localized polymorphism and pathogen specialization.</title>
        <authorList>
            <person name="Cuomo C.A."/>
            <person name="Gueldener U."/>
            <person name="Xu J.-R."/>
            <person name="Trail F."/>
            <person name="Turgeon B.G."/>
            <person name="Di Pietro A."/>
            <person name="Walton J.D."/>
            <person name="Ma L.-J."/>
            <person name="Baker S.E."/>
            <person name="Rep M."/>
            <person name="Adam G."/>
            <person name="Antoniw J."/>
            <person name="Baldwin T."/>
            <person name="Calvo S.E."/>
            <person name="Chang Y.-L."/>
            <person name="DeCaprio D."/>
            <person name="Gale L.R."/>
            <person name="Gnerre S."/>
            <person name="Goswami R.S."/>
            <person name="Hammond-Kosack K."/>
            <person name="Harris L.J."/>
            <person name="Hilburn K."/>
            <person name="Kennell J.C."/>
            <person name="Kroken S."/>
            <person name="Magnuson J.K."/>
            <person name="Mannhaupt G."/>
            <person name="Mauceli E.W."/>
            <person name="Mewes H.-W."/>
            <person name="Mitterbauer R."/>
            <person name="Muehlbauer G."/>
            <person name="Muensterkoetter M."/>
            <person name="Nelson D."/>
            <person name="O'Donnell K."/>
            <person name="Ouellet T."/>
            <person name="Qi W."/>
            <person name="Quesneville H."/>
            <person name="Roncero M.I.G."/>
            <person name="Seong K.-Y."/>
            <person name="Tetko I.V."/>
            <person name="Urban M."/>
            <person name="Waalwijk C."/>
            <person name="Ward T.J."/>
            <person name="Yao J."/>
            <person name="Birren B.W."/>
            <person name="Kistler H.C."/>
        </authorList>
    </citation>
    <scope>NUCLEOTIDE SEQUENCE [LARGE SCALE GENOMIC DNA]</scope>
    <source>
        <strain evidence="4">ATCC MYA-4620 / CBS 123657 / FGSC 9075 / NRRL 31084 / PH-1</strain>
        <strain evidence="3">PH-1 / ATCC MYA-4620 / FGSC 9075 / NRRL 31084</strain>
    </source>
</reference>
<name>I1S5A2_GIBZE</name>
<protein>
    <submittedName>
        <fullName evidence="2">Chromosome 1, complete genome</fullName>
    </submittedName>
</protein>
<reference evidence="3" key="4">
    <citation type="submission" date="2017-01" db="UniProtKB">
        <authorList>
            <consortium name="EnsemblFungi"/>
        </authorList>
    </citation>
    <scope>IDENTIFICATION</scope>
    <source>
        <strain evidence="3">PH-1 / ATCC MYA-4620 / FGSC 9075 / NRRL 31084</strain>
    </source>
</reference>
<feature type="chain" id="PRO_5010124802" evidence="1">
    <location>
        <begin position="19"/>
        <end position="233"/>
    </location>
</feature>
<accession>I1S5A2</accession>
<dbReference type="EMBL" id="HG970332">
    <property type="protein sequence ID" value="CEF74034.1"/>
    <property type="molecule type" value="Genomic_DNA"/>
</dbReference>
<sequence length="233" mass="25143">MAAAVSLHLHCMVPLSLSLCGIPKERNTDGRVVTTKRLASLFGTHLHSILRALGSHGILDKQTLVRNTITGASVTTTFPNPLQFIHPSTLHFLSSSSAPPLTTAPPGPLQSPLPRLSLPLPTLQSPPRRPLRALQLPTRSISTHFCDRPLVWVECPCLFVSVMTYIDASSLLAVTCSAVKNQVRSMSFIFFSPVVHLRPGPPGLTSPTADTLRSPRAADVGFFNSTQSNLEIT</sequence>
<evidence type="ECO:0000256" key="1">
    <source>
        <dbReference type="SAM" id="SignalP"/>
    </source>
</evidence>
<dbReference type="AlphaFoldDB" id="I1S5A2"/>
<evidence type="ECO:0000313" key="2">
    <source>
        <dbReference type="EMBL" id="CEF74034.1"/>
    </source>
</evidence>
<organism evidence="2 4">
    <name type="scientific">Gibberella zeae (strain ATCC MYA-4620 / CBS 123657 / FGSC 9075 / NRRL 31084 / PH-1)</name>
    <name type="common">Wheat head blight fungus</name>
    <name type="synonym">Fusarium graminearum</name>
    <dbReference type="NCBI Taxonomy" id="229533"/>
    <lineage>
        <taxon>Eukaryota</taxon>
        <taxon>Fungi</taxon>
        <taxon>Dikarya</taxon>
        <taxon>Ascomycota</taxon>
        <taxon>Pezizomycotina</taxon>
        <taxon>Sordariomycetes</taxon>
        <taxon>Hypocreomycetidae</taxon>
        <taxon>Hypocreales</taxon>
        <taxon>Nectriaceae</taxon>
        <taxon>Fusarium</taxon>
    </lineage>
</organism>
<evidence type="ECO:0000313" key="4">
    <source>
        <dbReference type="Proteomes" id="UP000070720"/>
    </source>
</evidence>
<dbReference type="RefSeq" id="XP_011317686.1">
    <property type="nucleotide sequence ID" value="XM_011319384.1"/>
</dbReference>
<dbReference type="VEuPathDB" id="FungiDB:FGRAMPH1_01G04455"/>
<dbReference type="KEGG" id="fgr:FGSG_12020"/>
<proteinExistence type="predicted"/>
<keyword evidence="1" id="KW-0732">Signal</keyword>
<reference evidence="3 4" key="2">
    <citation type="journal article" date="2010" name="Nature">
        <title>Comparative genomics reveals mobile pathogenicity chromosomes in Fusarium.</title>
        <authorList>
            <person name="Ma L.J."/>
            <person name="van der Does H.C."/>
            <person name="Borkovich K.A."/>
            <person name="Coleman J.J."/>
            <person name="Daboussi M.J."/>
            <person name="Di Pietro A."/>
            <person name="Dufresne M."/>
            <person name="Freitag M."/>
            <person name="Grabherr M."/>
            <person name="Henrissat B."/>
            <person name="Houterman P.M."/>
            <person name="Kang S."/>
            <person name="Shim W.B."/>
            <person name="Woloshuk C."/>
            <person name="Xie X."/>
            <person name="Xu J.R."/>
            <person name="Antoniw J."/>
            <person name="Baker S.E."/>
            <person name="Bluhm B.H."/>
            <person name="Breakspear A."/>
            <person name="Brown D.W."/>
            <person name="Butchko R.A."/>
            <person name="Chapman S."/>
            <person name="Coulson R."/>
            <person name="Coutinho P.M."/>
            <person name="Danchin E.G."/>
            <person name="Diener A."/>
            <person name="Gale L.R."/>
            <person name="Gardiner D.M."/>
            <person name="Goff S."/>
            <person name="Hammond-Kosack K.E."/>
            <person name="Hilburn K."/>
            <person name="Hua-Van A."/>
            <person name="Jonkers W."/>
            <person name="Kazan K."/>
            <person name="Kodira C.D."/>
            <person name="Koehrsen M."/>
            <person name="Kumar L."/>
            <person name="Lee Y.H."/>
            <person name="Li L."/>
            <person name="Manners J.M."/>
            <person name="Miranda-Saavedra D."/>
            <person name="Mukherjee M."/>
            <person name="Park G."/>
            <person name="Park J."/>
            <person name="Park S.Y."/>
            <person name="Proctor R.H."/>
            <person name="Regev A."/>
            <person name="Ruiz-Roldan M.C."/>
            <person name="Sain D."/>
            <person name="Sakthikumar S."/>
            <person name="Sykes S."/>
            <person name="Schwartz D.C."/>
            <person name="Turgeon B.G."/>
            <person name="Wapinski I."/>
            <person name="Yoder O."/>
            <person name="Young S."/>
            <person name="Zeng Q."/>
            <person name="Zhou S."/>
            <person name="Galagan J."/>
            <person name="Cuomo C.A."/>
            <person name="Kistler H.C."/>
            <person name="Rep M."/>
        </authorList>
    </citation>
    <scope>GENOME REANNOTATION</scope>
    <source>
        <strain evidence="4">ATCC MYA-4620 / CBS 123657 / FGSC 9075 / NRRL 31084 / PH-1</strain>
        <strain evidence="3">PH-1 / ATCC MYA-4620 / FGSC 9075 / NRRL 31084</strain>
    </source>
</reference>
<dbReference type="HOGENOM" id="CLU_1190008_0_0_1"/>
<gene>
    <name evidence="2" type="ORF">FGRAMPH1_01T04455</name>
</gene>
<dbReference type="InParanoid" id="I1S5A2"/>
<evidence type="ECO:0000313" key="3">
    <source>
        <dbReference type="EnsemblFungi" id="CEF74034"/>
    </source>
</evidence>